<evidence type="ECO:0000313" key="1">
    <source>
        <dbReference type="EMBL" id="MBK1840697.1"/>
    </source>
</evidence>
<evidence type="ECO:0000313" key="2">
    <source>
        <dbReference type="Proteomes" id="UP000652760"/>
    </source>
</evidence>
<dbReference type="Proteomes" id="UP000652760">
    <property type="component" value="Unassembled WGS sequence"/>
</dbReference>
<sequence>MQGPGFWCDERMPASGTYLAYAGANQKPLSKSAILSPFCAACSATEAGTIIPAYISNVDALSRKVKGMRKNPFGNLEGYAFAEHVRLEA</sequence>
<dbReference type="EMBL" id="JAENHM010000067">
    <property type="protein sequence ID" value="MBK1840697.1"/>
    <property type="molecule type" value="Genomic_DNA"/>
</dbReference>
<reference evidence="2" key="1">
    <citation type="submission" date="2021-01" db="EMBL/GenBank/DDBJ databases">
        <title>Genome public.</title>
        <authorList>
            <person name="Liu C."/>
            <person name="Sun Q."/>
        </authorList>
    </citation>
    <scope>NUCLEOTIDE SEQUENCE [LARGE SCALE GENOMIC DNA]</scope>
    <source>
        <strain evidence="2">YIM B02556</strain>
    </source>
</reference>
<dbReference type="RefSeq" id="WP_200197417.1">
    <property type="nucleotide sequence ID" value="NZ_JAENHM010000067.1"/>
</dbReference>
<protein>
    <submittedName>
        <fullName evidence="1">Uncharacterized protein</fullName>
    </submittedName>
</protein>
<proteinExistence type="predicted"/>
<keyword evidence="2" id="KW-1185">Reference proteome</keyword>
<organism evidence="1 2">
    <name type="scientific">Azospirillum endophyticum</name>
    <dbReference type="NCBI Taxonomy" id="2800326"/>
    <lineage>
        <taxon>Bacteria</taxon>
        <taxon>Pseudomonadati</taxon>
        <taxon>Pseudomonadota</taxon>
        <taxon>Alphaproteobacteria</taxon>
        <taxon>Rhodospirillales</taxon>
        <taxon>Azospirillaceae</taxon>
        <taxon>Azospirillum</taxon>
    </lineage>
</organism>
<gene>
    <name evidence="1" type="ORF">JHL17_25155</name>
</gene>
<accession>A0ABS1FB94</accession>
<comment type="caution">
    <text evidence="1">The sequence shown here is derived from an EMBL/GenBank/DDBJ whole genome shotgun (WGS) entry which is preliminary data.</text>
</comment>
<name>A0ABS1FB94_9PROT</name>